<protein>
    <recommendedName>
        <fullName evidence="2">Adaptive response protein AidB N-terminal domain-containing protein</fullName>
    </recommendedName>
</protein>
<feature type="region of interest" description="Disordered" evidence="1">
    <location>
        <begin position="1"/>
        <end position="28"/>
    </location>
</feature>
<feature type="domain" description="Adaptive response protein AidB N-terminal" evidence="2">
    <location>
        <begin position="37"/>
        <end position="100"/>
    </location>
</feature>
<accession>A0A4V2S6E4</accession>
<dbReference type="AlphaFoldDB" id="A0A4V2S6E4"/>
<proteinExistence type="predicted"/>
<evidence type="ECO:0000313" key="3">
    <source>
        <dbReference type="EMBL" id="TCO55730.1"/>
    </source>
</evidence>
<dbReference type="InterPro" id="IPR041504">
    <property type="entry name" value="AidB_N"/>
</dbReference>
<evidence type="ECO:0000313" key="4">
    <source>
        <dbReference type="Proteomes" id="UP000295680"/>
    </source>
</evidence>
<gene>
    <name evidence="3" type="ORF">EV192_107153</name>
</gene>
<dbReference type="Proteomes" id="UP000295680">
    <property type="component" value="Unassembled WGS sequence"/>
</dbReference>
<dbReference type="Pfam" id="PF18158">
    <property type="entry name" value="AidB_N"/>
    <property type="match status" value="1"/>
</dbReference>
<evidence type="ECO:0000259" key="2">
    <source>
        <dbReference type="Pfam" id="PF18158"/>
    </source>
</evidence>
<reference evidence="3 4" key="1">
    <citation type="submission" date="2019-03" db="EMBL/GenBank/DDBJ databases">
        <title>Genomic Encyclopedia of Type Strains, Phase IV (KMG-IV): sequencing the most valuable type-strain genomes for metagenomic binning, comparative biology and taxonomic classification.</title>
        <authorList>
            <person name="Goeker M."/>
        </authorList>
    </citation>
    <scope>NUCLEOTIDE SEQUENCE [LARGE SCALE GENOMIC DNA]</scope>
    <source>
        <strain evidence="3 4">DSM 45934</strain>
    </source>
</reference>
<sequence length="135" mass="14666">MNQSSASRLLAPIDVRAAPAPQPGPRANRAHEVRTMPAGLAGYNALSSDPVMTATLDRAGASWAEREISELGALIGSPELAELSRAANRYVPTLHTHDRTAPCQLMSTRRCRHEGRLVVTNLLHRLGSAWAMHPW</sequence>
<comment type="caution">
    <text evidence="3">The sequence shown here is derived from an EMBL/GenBank/DDBJ whole genome shotgun (WGS) entry which is preliminary data.</text>
</comment>
<keyword evidence="4" id="KW-1185">Reference proteome</keyword>
<evidence type="ECO:0000256" key="1">
    <source>
        <dbReference type="SAM" id="MobiDB-lite"/>
    </source>
</evidence>
<name>A0A4V2S6E4_9PSEU</name>
<organism evidence="3 4">
    <name type="scientific">Actinocrispum wychmicini</name>
    <dbReference type="NCBI Taxonomy" id="1213861"/>
    <lineage>
        <taxon>Bacteria</taxon>
        <taxon>Bacillati</taxon>
        <taxon>Actinomycetota</taxon>
        <taxon>Actinomycetes</taxon>
        <taxon>Pseudonocardiales</taxon>
        <taxon>Pseudonocardiaceae</taxon>
        <taxon>Actinocrispum</taxon>
    </lineage>
</organism>
<dbReference type="EMBL" id="SLWS01000007">
    <property type="protein sequence ID" value="TCO55730.1"/>
    <property type="molecule type" value="Genomic_DNA"/>
</dbReference>